<organism evidence="2 3">
    <name type="scientific">Arachis hypogaea</name>
    <name type="common">Peanut</name>
    <dbReference type="NCBI Taxonomy" id="3818"/>
    <lineage>
        <taxon>Eukaryota</taxon>
        <taxon>Viridiplantae</taxon>
        <taxon>Streptophyta</taxon>
        <taxon>Embryophyta</taxon>
        <taxon>Tracheophyta</taxon>
        <taxon>Spermatophyta</taxon>
        <taxon>Magnoliopsida</taxon>
        <taxon>eudicotyledons</taxon>
        <taxon>Gunneridae</taxon>
        <taxon>Pentapetalae</taxon>
        <taxon>rosids</taxon>
        <taxon>fabids</taxon>
        <taxon>Fabales</taxon>
        <taxon>Fabaceae</taxon>
        <taxon>Papilionoideae</taxon>
        <taxon>50 kb inversion clade</taxon>
        <taxon>dalbergioids sensu lato</taxon>
        <taxon>Dalbergieae</taxon>
        <taxon>Pterocarpus clade</taxon>
        <taxon>Arachis</taxon>
    </lineage>
</organism>
<protein>
    <submittedName>
        <fullName evidence="2">Uncharacterized protein</fullName>
    </submittedName>
</protein>
<proteinExistence type="predicted"/>
<sequence length="422" mass="49003">MADQNCNHVTRKIEEMLKEAKPLFTRECCIYRVPRQIRKLNEEAYTPKVVSIGAFHHGDENLLKMEGQKRIYCEKFIERSEKNLDRLVRCVQQLEPKVRRSYSDNINLNEEDHVMVIVVDCGFIIELLLRYHFNCWTDDDAICLSPWLRSDIRWDLLLLENQLPFFILEKIYNLAFFSKLNNGDHDHPPFLSLTLKYFGHSPNFPSNDSIAHFTDLSRTLKLNSCTSLPIRKENSLPRLYSATELHEAGVCFKVIKTSKDLLDLRFEGHTLRIPEIKVDDTTEIWLRNVVAFEQCHYPDQSYITDYIAVLDLLINTEKDVDLLVKSGIIVNWLGDSNAVAELFNGLWKNVAQSTFNENYLRTCQQLNAFRGHPWNRLMATLRRDYFNTPWKMVASIAGIALLLLTIIQTICSVIQVVQGSSN</sequence>
<keyword evidence="3" id="KW-1185">Reference proteome</keyword>
<dbReference type="InterPro" id="IPR004158">
    <property type="entry name" value="DUF247_pln"/>
</dbReference>
<keyword evidence="1" id="KW-0472">Membrane</keyword>
<dbReference type="STRING" id="3818.A0A444YEZ7"/>
<evidence type="ECO:0000313" key="2">
    <source>
        <dbReference type="EMBL" id="RYR00494.1"/>
    </source>
</evidence>
<dbReference type="EMBL" id="SDMP01000017">
    <property type="protein sequence ID" value="RYR00494.1"/>
    <property type="molecule type" value="Genomic_DNA"/>
</dbReference>
<name>A0A444YEZ7_ARAHY</name>
<reference evidence="2 3" key="1">
    <citation type="submission" date="2019-01" db="EMBL/GenBank/DDBJ databases">
        <title>Sequencing of cultivated peanut Arachis hypogaea provides insights into genome evolution and oil improvement.</title>
        <authorList>
            <person name="Chen X."/>
        </authorList>
    </citation>
    <scope>NUCLEOTIDE SEQUENCE [LARGE SCALE GENOMIC DNA]</scope>
    <source>
        <strain evidence="3">cv. Fuhuasheng</strain>
        <tissue evidence="2">Leaves</tissue>
    </source>
</reference>
<evidence type="ECO:0000313" key="3">
    <source>
        <dbReference type="Proteomes" id="UP000289738"/>
    </source>
</evidence>
<dbReference type="PANTHER" id="PTHR31170:SF23">
    <property type="match status" value="1"/>
</dbReference>
<gene>
    <name evidence="2" type="ORF">Ahy_B07g088612</name>
</gene>
<dbReference type="Pfam" id="PF03140">
    <property type="entry name" value="DUF247"/>
    <property type="match status" value="1"/>
</dbReference>
<dbReference type="Proteomes" id="UP000289738">
    <property type="component" value="Chromosome B07"/>
</dbReference>
<keyword evidence="1" id="KW-0812">Transmembrane</keyword>
<evidence type="ECO:0000256" key="1">
    <source>
        <dbReference type="SAM" id="Phobius"/>
    </source>
</evidence>
<keyword evidence="1" id="KW-1133">Transmembrane helix</keyword>
<dbReference type="PANTHER" id="PTHR31170">
    <property type="entry name" value="BNAC04G53230D PROTEIN"/>
    <property type="match status" value="1"/>
</dbReference>
<feature type="transmembrane region" description="Helical" evidence="1">
    <location>
        <begin position="392"/>
        <end position="417"/>
    </location>
</feature>
<comment type="caution">
    <text evidence="2">The sequence shown here is derived from an EMBL/GenBank/DDBJ whole genome shotgun (WGS) entry which is preliminary data.</text>
</comment>
<dbReference type="AlphaFoldDB" id="A0A444YEZ7"/>
<accession>A0A444YEZ7</accession>